<evidence type="ECO:0000256" key="4">
    <source>
        <dbReference type="ARBA" id="ARBA00023136"/>
    </source>
</evidence>
<evidence type="ECO:0000259" key="7">
    <source>
        <dbReference type="Pfam" id="PF00149"/>
    </source>
</evidence>
<dbReference type="GO" id="GO:0046872">
    <property type="term" value="F:metal ion binding"/>
    <property type="evidence" value="ECO:0007669"/>
    <property type="project" value="UniProtKB-KW"/>
</dbReference>
<evidence type="ECO:0000256" key="2">
    <source>
        <dbReference type="ARBA" id="ARBA00022519"/>
    </source>
</evidence>
<gene>
    <name evidence="8" type="ORF">F9K24_21830</name>
</gene>
<dbReference type="GO" id="GO:0009245">
    <property type="term" value="P:lipid A biosynthetic process"/>
    <property type="evidence" value="ECO:0007669"/>
    <property type="project" value="TreeGrafter"/>
</dbReference>
<keyword evidence="4" id="KW-0472">Membrane</keyword>
<dbReference type="InterPro" id="IPR029052">
    <property type="entry name" value="Metallo-depent_PP-like"/>
</dbReference>
<protein>
    <recommendedName>
        <fullName evidence="7">Calcineurin-like phosphoesterase domain-containing protein</fullName>
    </recommendedName>
</protein>
<dbReference type="Proteomes" id="UP000460298">
    <property type="component" value="Unassembled WGS sequence"/>
</dbReference>
<keyword evidence="3" id="KW-0479">Metal-binding</keyword>
<sequence>MKKNYFLLVGLVMALLFTACDPTDIDSGNPFDILTVSSNELRDKIVVISDLHLGSDLSYSETVKHLKRLEQFLNEVRSSNTVKELVIAGDMLDDWYVPTRIDTYGGGSQADFVRKSVKANQGVYDVLNGIIGDKKIKLTYIPGNHDMGFTAENVNIALPGVNQARDAGDKFGVGVYHPDGYPQIAIEHGHRYDFFCALTPGANEAEAPGSLLPPGYFFARIAANSFTDPTTKEASSKVPAIHLNDSTNPEQYSKYIYYTLWKHVIEEVIYVKDNFSDPIFTTHIGNYTKTYAINDILPRNNATDGSIQINLYNGLFTQANWDARQQYNNVKVLNEINKSIVGSLKTEFIDEQANTQYFQNAESNVRLVVFGHTHEPMIKTYSNQAGDPCLYVNSGTWEDQKTRDKTAAIEQDTLKMHFVTIAPVQSNKKKLNVGLYQYKYGKHTLITSEELDL</sequence>
<accession>A0A833LWV2</accession>
<evidence type="ECO:0000313" key="9">
    <source>
        <dbReference type="Proteomes" id="UP000460298"/>
    </source>
</evidence>
<keyword evidence="6" id="KW-0732">Signal</keyword>
<name>A0A833LWV2_9LEPT</name>
<dbReference type="AlphaFoldDB" id="A0A833LWV2"/>
<evidence type="ECO:0000256" key="1">
    <source>
        <dbReference type="ARBA" id="ARBA00022475"/>
    </source>
</evidence>
<feature type="domain" description="Calcineurin-like phosphoesterase" evidence="7">
    <location>
        <begin position="44"/>
        <end position="153"/>
    </location>
</feature>
<dbReference type="EMBL" id="WBUI01000048">
    <property type="protein sequence ID" value="KAB2928531.1"/>
    <property type="molecule type" value="Genomic_DNA"/>
</dbReference>
<evidence type="ECO:0000256" key="3">
    <source>
        <dbReference type="ARBA" id="ARBA00022723"/>
    </source>
</evidence>
<feature type="signal peptide" evidence="6">
    <location>
        <begin position="1"/>
        <end position="19"/>
    </location>
</feature>
<comment type="caution">
    <text evidence="8">The sequence shown here is derived from an EMBL/GenBank/DDBJ whole genome shotgun (WGS) entry which is preliminary data.</text>
</comment>
<dbReference type="PANTHER" id="PTHR34990">
    <property type="entry name" value="UDP-2,3-DIACYLGLUCOSAMINE HYDROLASE-RELATED"/>
    <property type="match status" value="1"/>
</dbReference>
<evidence type="ECO:0000256" key="5">
    <source>
        <dbReference type="ARBA" id="ARBA00023211"/>
    </source>
</evidence>
<dbReference type="GO" id="GO:0016020">
    <property type="term" value="C:membrane"/>
    <property type="evidence" value="ECO:0007669"/>
    <property type="project" value="GOC"/>
</dbReference>
<keyword evidence="2" id="KW-0997">Cell inner membrane</keyword>
<dbReference type="Gene3D" id="3.60.21.10">
    <property type="match status" value="2"/>
</dbReference>
<proteinExistence type="predicted"/>
<feature type="chain" id="PRO_5032821347" description="Calcineurin-like phosphoesterase domain-containing protein" evidence="6">
    <location>
        <begin position="20"/>
        <end position="453"/>
    </location>
</feature>
<keyword evidence="1" id="KW-1003">Cell membrane</keyword>
<keyword evidence="5" id="KW-0464">Manganese</keyword>
<dbReference type="PROSITE" id="PS51257">
    <property type="entry name" value="PROKAR_LIPOPROTEIN"/>
    <property type="match status" value="1"/>
</dbReference>
<dbReference type="InterPro" id="IPR004843">
    <property type="entry name" value="Calcineurin-like_PHP"/>
</dbReference>
<organism evidence="8 9">
    <name type="scientific">Leptonema illini</name>
    <dbReference type="NCBI Taxonomy" id="183"/>
    <lineage>
        <taxon>Bacteria</taxon>
        <taxon>Pseudomonadati</taxon>
        <taxon>Spirochaetota</taxon>
        <taxon>Spirochaetia</taxon>
        <taxon>Leptospirales</taxon>
        <taxon>Leptospiraceae</taxon>
        <taxon>Leptonema</taxon>
    </lineage>
</organism>
<dbReference type="Pfam" id="PF00149">
    <property type="entry name" value="Metallophos"/>
    <property type="match status" value="1"/>
</dbReference>
<reference evidence="8 9" key="1">
    <citation type="submission" date="2019-10" db="EMBL/GenBank/DDBJ databases">
        <title>Extracellular Electron Transfer in a Candidatus Methanoperedens spp. Enrichment Culture.</title>
        <authorList>
            <person name="Berger S."/>
            <person name="Rangel Shaw D."/>
            <person name="Berben T."/>
            <person name="In 'T Zandt M."/>
            <person name="Frank J."/>
            <person name="Reimann J."/>
            <person name="Jetten M.S.M."/>
            <person name="Welte C.U."/>
        </authorList>
    </citation>
    <scope>NUCLEOTIDE SEQUENCE [LARGE SCALE GENOMIC DNA]</scope>
    <source>
        <strain evidence="8">SB12</strain>
    </source>
</reference>
<dbReference type="InterPro" id="IPR043461">
    <property type="entry name" value="LpxH-like"/>
</dbReference>
<evidence type="ECO:0000256" key="6">
    <source>
        <dbReference type="SAM" id="SignalP"/>
    </source>
</evidence>
<dbReference type="SUPFAM" id="SSF56300">
    <property type="entry name" value="Metallo-dependent phosphatases"/>
    <property type="match status" value="1"/>
</dbReference>
<evidence type="ECO:0000313" key="8">
    <source>
        <dbReference type="EMBL" id="KAB2928531.1"/>
    </source>
</evidence>
<dbReference type="GO" id="GO:0008758">
    <property type="term" value="F:UDP-2,3-diacylglucosamine hydrolase activity"/>
    <property type="evidence" value="ECO:0007669"/>
    <property type="project" value="TreeGrafter"/>
</dbReference>